<keyword evidence="4" id="KW-1185">Reference proteome</keyword>
<evidence type="ECO:0000313" key="4">
    <source>
        <dbReference type="Proteomes" id="UP001470230"/>
    </source>
</evidence>
<evidence type="ECO:0000256" key="1">
    <source>
        <dbReference type="SAM" id="MobiDB-lite"/>
    </source>
</evidence>
<gene>
    <name evidence="3" type="ORF">M9Y10_045514</name>
</gene>
<evidence type="ECO:0000256" key="2">
    <source>
        <dbReference type="SAM" id="Phobius"/>
    </source>
</evidence>
<comment type="caution">
    <text evidence="3">The sequence shown here is derived from an EMBL/GenBank/DDBJ whole genome shotgun (WGS) entry which is preliminary data.</text>
</comment>
<keyword evidence="2" id="KW-1133">Transmembrane helix</keyword>
<keyword evidence="2" id="KW-0472">Membrane</keyword>
<keyword evidence="2" id="KW-0812">Transmembrane</keyword>
<dbReference type="EMBL" id="JAPFFF010000009">
    <property type="protein sequence ID" value="KAK8882870.1"/>
    <property type="molecule type" value="Genomic_DNA"/>
</dbReference>
<protein>
    <submittedName>
        <fullName evidence="3">Uncharacterized protein</fullName>
    </submittedName>
</protein>
<proteinExistence type="predicted"/>
<sequence>MIFNFSTIIGLSLSSISTHSPLFASPPSAFSASYVFKNLNLNKFVSQAFFDSSLSNLTFYKSNFEHFLERPISIQQDECTVYKDLTINYHIDAKCFNATYCTFLSVKSNLTGGALSISWEDEILTYIDHCSFLYCSAKKAGGAIYTGINRIKNGQLITSSCLFSYCTIENTFNLDPVRGGAIYCRANIFDAFNSTFKFCGVKSNVGHCYGGAIYAEISNAEKAFSFSVFYNCYVSLLPPPPTNMQIFISKKSTNETKKSFSHLFIQDESDASAVEDSCGGAIYLCMEDGNPKIEFYCTNFTNCSASEGSSLYSSKRINLHITGSHFSNGFVHTNSVVYLKDDGIASSLFVHTMGITTVDCNFIFYSPTNLIFENNNYNSGQIFHDKFDVNNSFSHPPYNFNGLNYLQYADMPIITIPPFLDSPSMPTQDPTISATESETPTPLASISQSPNPTESIIFASDEDSMAESLEQSESGGAGGDSGSTSTGQTKKGGLSTIAIVFIVLACIIFVVGVIITVYLLCRSHFGHGNESLTNVFGRKSVDYF</sequence>
<feature type="region of interest" description="Disordered" evidence="1">
    <location>
        <begin position="425"/>
        <end position="452"/>
    </location>
</feature>
<organism evidence="3 4">
    <name type="scientific">Tritrichomonas musculus</name>
    <dbReference type="NCBI Taxonomy" id="1915356"/>
    <lineage>
        <taxon>Eukaryota</taxon>
        <taxon>Metamonada</taxon>
        <taxon>Parabasalia</taxon>
        <taxon>Tritrichomonadida</taxon>
        <taxon>Tritrichomonadidae</taxon>
        <taxon>Tritrichomonas</taxon>
    </lineage>
</organism>
<dbReference type="Proteomes" id="UP001470230">
    <property type="component" value="Unassembled WGS sequence"/>
</dbReference>
<evidence type="ECO:0000313" key="3">
    <source>
        <dbReference type="EMBL" id="KAK8882870.1"/>
    </source>
</evidence>
<feature type="region of interest" description="Disordered" evidence="1">
    <location>
        <begin position="467"/>
        <end position="489"/>
    </location>
</feature>
<reference evidence="3 4" key="1">
    <citation type="submission" date="2024-04" db="EMBL/GenBank/DDBJ databases">
        <title>Tritrichomonas musculus Genome.</title>
        <authorList>
            <person name="Alves-Ferreira E."/>
            <person name="Grigg M."/>
            <person name="Lorenzi H."/>
            <person name="Galac M."/>
        </authorList>
    </citation>
    <scope>NUCLEOTIDE SEQUENCE [LARGE SCALE GENOMIC DNA]</scope>
    <source>
        <strain evidence="3 4">EAF2021</strain>
    </source>
</reference>
<name>A0ABR2JVG7_9EUKA</name>
<accession>A0ABR2JVG7</accession>
<feature type="transmembrane region" description="Helical" evidence="2">
    <location>
        <begin position="497"/>
        <end position="521"/>
    </location>
</feature>